<dbReference type="GO" id="GO:0005655">
    <property type="term" value="C:nucleolar ribonuclease P complex"/>
    <property type="evidence" value="ECO:0007669"/>
    <property type="project" value="TreeGrafter"/>
</dbReference>
<dbReference type="PANTHER" id="PTHR13031:SF0">
    <property type="entry name" value="RIBONUCLEASE P PROTEIN SUBUNIT P30"/>
    <property type="match status" value="1"/>
</dbReference>
<dbReference type="InterPro" id="IPR016195">
    <property type="entry name" value="Pol/histidinol_Pase-like"/>
</dbReference>
<evidence type="ECO:0000256" key="2">
    <source>
        <dbReference type="ARBA" id="ARBA00007331"/>
    </source>
</evidence>
<evidence type="ECO:0000256" key="1">
    <source>
        <dbReference type="ARBA" id="ARBA00004123"/>
    </source>
</evidence>
<feature type="compositionally biased region" description="Polar residues" evidence="4">
    <location>
        <begin position="336"/>
        <end position="346"/>
    </location>
</feature>
<dbReference type="GO" id="GO:0008033">
    <property type="term" value="P:tRNA processing"/>
    <property type="evidence" value="ECO:0007669"/>
    <property type="project" value="UniProtKB-KW"/>
</dbReference>
<accession>A0A0D2IHB8</accession>
<dbReference type="OrthoDB" id="17948at2759"/>
<proteinExistence type="inferred from homology"/>
<feature type="compositionally biased region" description="Basic and acidic residues" evidence="4">
    <location>
        <begin position="239"/>
        <end position="252"/>
    </location>
</feature>
<evidence type="ECO:0000313" key="5">
    <source>
        <dbReference type="EMBL" id="KIX02701.1"/>
    </source>
</evidence>
<comment type="similarity">
    <text evidence="2">Belongs to the eukaryotic/archaeal RNase P protein component 3 family.</text>
</comment>
<dbReference type="HOGENOM" id="CLU_048451_1_0_1"/>
<dbReference type="RefSeq" id="XP_013269837.1">
    <property type="nucleotide sequence ID" value="XM_013414383.1"/>
</dbReference>
<dbReference type="Proteomes" id="UP000053617">
    <property type="component" value="Unassembled WGS sequence"/>
</dbReference>
<feature type="compositionally biased region" description="Polar residues" evidence="4">
    <location>
        <begin position="316"/>
        <end position="326"/>
    </location>
</feature>
<evidence type="ECO:0000313" key="6">
    <source>
        <dbReference type="Proteomes" id="UP000053617"/>
    </source>
</evidence>
<dbReference type="GO" id="GO:0003723">
    <property type="term" value="F:RNA binding"/>
    <property type="evidence" value="ECO:0007669"/>
    <property type="project" value="TreeGrafter"/>
</dbReference>
<feature type="compositionally biased region" description="Low complexity" evidence="4">
    <location>
        <begin position="274"/>
        <end position="287"/>
    </location>
</feature>
<dbReference type="Gene3D" id="3.20.20.140">
    <property type="entry name" value="Metal-dependent hydrolases"/>
    <property type="match status" value="1"/>
</dbReference>
<dbReference type="InterPro" id="IPR002738">
    <property type="entry name" value="RNase_P_p30"/>
</dbReference>
<protein>
    <submittedName>
        <fullName evidence="5">Uncharacterized protein</fullName>
    </submittedName>
</protein>
<dbReference type="STRING" id="1442369.A0A0D2IHB8"/>
<dbReference type="SUPFAM" id="SSF89550">
    <property type="entry name" value="PHP domain-like"/>
    <property type="match status" value="1"/>
</dbReference>
<keyword evidence="3" id="KW-0819">tRNA processing</keyword>
<organism evidence="5 6">
    <name type="scientific">Rhinocladiella mackenziei CBS 650.93</name>
    <dbReference type="NCBI Taxonomy" id="1442369"/>
    <lineage>
        <taxon>Eukaryota</taxon>
        <taxon>Fungi</taxon>
        <taxon>Dikarya</taxon>
        <taxon>Ascomycota</taxon>
        <taxon>Pezizomycotina</taxon>
        <taxon>Eurotiomycetes</taxon>
        <taxon>Chaetothyriomycetidae</taxon>
        <taxon>Chaetothyriales</taxon>
        <taxon>Herpotrichiellaceae</taxon>
        <taxon>Rhinocladiella</taxon>
    </lineage>
</organism>
<keyword evidence="6" id="KW-1185">Reference proteome</keyword>
<evidence type="ECO:0000256" key="4">
    <source>
        <dbReference type="SAM" id="MobiDB-lite"/>
    </source>
</evidence>
<feature type="region of interest" description="Disordered" evidence="4">
    <location>
        <begin position="239"/>
        <end position="346"/>
    </location>
</feature>
<comment type="subcellular location">
    <subcellularLocation>
        <location evidence="1">Nucleus</location>
    </subcellularLocation>
</comment>
<feature type="compositionally biased region" description="Basic and acidic residues" evidence="4">
    <location>
        <begin position="259"/>
        <end position="271"/>
    </location>
</feature>
<dbReference type="AlphaFoldDB" id="A0A0D2IHB8"/>
<reference evidence="5 6" key="1">
    <citation type="submission" date="2015-01" db="EMBL/GenBank/DDBJ databases">
        <title>The Genome Sequence of Rhinocladiella mackenzie CBS 650.93.</title>
        <authorList>
            <consortium name="The Broad Institute Genomics Platform"/>
            <person name="Cuomo C."/>
            <person name="de Hoog S."/>
            <person name="Gorbushina A."/>
            <person name="Stielow B."/>
            <person name="Teixiera M."/>
            <person name="Abouelleil A."/>
            <person name="Chapman S.B."/>
            <person name="Priest M."/>
            <person name="Young S.K."/>
            <person name="Wortman J."/>
            <person name="Nusbaum C."/>
            <person name="Birren B."/>
        </authorList>
    </citation>
    <scope>NUCLEOTIDE SEQUENCE [LARGE SCALE GENOMIC DNA]</scope>
    <source>
        <strain evidence="5 6">CBS 650.93</strain>
    </source>
</reference>
<sequence length="346" mass="37374">MPFHDLNLPYTSNHAELSHTLAFHAELGYSVVAISISVAGKLPAIPQAIPVSSLTIPKSVSTVLTRLTITISDATQNHRLASFQPHYSLIALRPTSEKALQLCCSSLECDLISLDLSQRLPFILKFKTVASALQRGVRFEICYSTGVQGGNSDARRNLISGATALIRATRGRGIVLSSEAKNALGVRGPHDVVNLAHLWGLGQERGKEAICEEPEKVIKLAKLKRTSFRGVIDVVESGREHSGTKLVGEHKQTSSQQPTEKESILSNDMKRKVSITSITATSTNETSATEDKPQSKRETRRAKKARLNGNAGPDGTHTSAQDTSASDFPIKHETLGGNNKVSPKKS</sequence>
<name>A0A0D2IHB8_9EURO</name>
<gene>
    <name evidence="5" type="ORF">Z518_08643</name>
</gene>
<dbReference type="PANTHER" id="PTHR13031">
    <property type="entry name" value="RIBONUCLEASE P SUBUNIT P30"/>
    <property type="match status" value="1"/>
</dbReference>
<dbReference type="VEuPathDB" id="FungiDB:Z518_08643"/>
<dbReference type="GeneID" id="25296714"/>
<dbReference type="EMBL" id="KN847480">
    <property type="protein sequence ID" value="KIX02701.1"/>
    <property type="molecule type" value="Genomic_DNA"/>
</dbReference>
<dbReference type="Pfam" id="PF01876">
    <property type="entry name" value="RNase_P_p30"/>
    <property type="match status" value="1"/>
</dbReference>
<evidence type="ECO:0000256" key="3">
    <source>
        <dbReference type="ARBA" id="ARBA00022694"/>
    </source>
</evidence>